<reference evidence="3" key="1">
    <citation type="journal article" date="2015" name="Nat. Genet.">
        <title>The genome and transcriptome of the zoonotic hookworm Ancylostoma ceylanicum identify infection-specific gene families.</title>
        <authorList>
            <person name="Schwarz E.M."/>
            <person name="Hu Y."/>
            <person name="Antoshechkin I."/>
            <person name="Miller M.M."/>
            <person name="Sternberg P.W."/>
            <person name="Aroian R.V."/>
        </authorList>
    </citation>
    <scope>NUCLEOTIDE SEQUENCE</scope>
    <source>
        <strain evidence="3">HY135</strain>
    </source>
</reference>
<gene>
    <name evidence="2" type="primary">Acey_s0139.g2139</name>
    <name evidence="2" type="ORF">Y032_0139g2139</name>
</gene>
<feature type="compositionally biased region" description="Basic and acidic residues" evidence="1">
    <location>
        <begin position="142"/>
        <end position="151"/>
    </location>
</feature>
<evidence type="ECO:0000313" key="2">
    <source>
        <dbReference type="EMBL" id="EYB97645.1"/>
    </source>
</evidence>
<name>A0A016T4I2_9BILA</name>
<accession>A0A016T4I2</accession>
<feature type="region of interest" description="Disordered" evidence="1">
    <location>
        <begin position="119"/>
        <end position="151"/>
    </location>
</feature>
<keyword evidence="3" id="KW-1185">Reference proteome</keyword>
<proteinExistence type="predicted"/>
<dbReference type="AlphaFoldDB" id="A0A016T4I2"/>
<evidence type="ECO:0000313" key="3">
    <source>
        <dbReference type="Proteomes" id="UP000024635"/>
    </source>
</evidence>
<dbReference type="Proteomes" id="UP000024635">
    <property type="component" value="Unassembled WGS sequence"/>
</dbReference>
<evidence type="ECO:0000256" key="1">
    <source>
        <dbReference type="SAM" id="MobiDB-lite"/>
    </source>
</evidence>
<organism evidence="2 3">
    <name type="scientific">Ancylostoma ceylanicum</name>
    <dbReference type="NCBI Taxonomy" id="53326"/>
    <lineage>
        <taxon>Eukaryota</taxon>
        <taxon>Metazoa</taxon>
        <taxon>Ecdysozoa</taxon>
        <taxon>Nematoda</taxon>
        <taxon>Chromadorea</taxon>
        <taxon>Rhabditida</taxon>
        <taxon>Rhabditina</taxon>
        <taxon>Rhabditomorpha</taxon>
        <taxon>Strongyloidea</taxon>
        <taxon>Ancylostomatidae</taxon>
        <taxon>Ancylostomatinae</taxon>
        <taxon>Ancylostoma</taxon>
    </lineage>
</organism>
<comment type="caution">
    <text evidence="2">The sequence shown here is derived from an EMBL/GenBank/DDBJ whole genome shotgun (WGS) entry which is preliminary data.</text>
</comment>
<sequence>MAKIDEVKLSVADLLENLKSQIDAAMTYIASREEQSERERLMKNFDDSHKTEAYELNLDESINTNAHSRAQGTLLLESDVRDGEGSVPQKMMAEHSKCKDVLSIDASFPRDCPSDCSYASETYTPQKWPPSVVRDVTGLPKNNDHDQPALE</sequence>
<dbReference type="EMBL" id="JARK01001475">
    <property type="protein sequence ID" value="EYB97645.1"/>
    <property type="molecule type" value="Genomic_DNA"/>
</dbReference>
<protein>
    <submittedName>
        <fullName evidence="2">Uncharacterized protein</fullName>
    </submittedName>
</protein>